<dbReference type="InterPro" id="IPR036047">
    <property type="entry name" value="F-box-like_dom_sf"/>
</dbReference>
<comment type="caution">
    <text evidence="1">The sequence shown here is derived from an EMBL/GenBank/DDBJ whole genome shotgun (WGS) entry which is preliminary data.</text>
</comment>
<keyword evidence="2" id="KW-1185">Reference proteome</keyword>
<evidence type="ECO:0008006" key="3">
    <source>
        <dbReference type="Google" id="ProtNLM"/>
    </source>
</evidence>
<reference evidence="2" key="1">
    <citation type="journal article" date="2019" name="Nat. Commun.">
        <title>The genome of broomcorn millet.</title>
        <authorList>
            <person name="Zou C."/>
            <person name="Miki D."/>
            <person name="Li D."/>
            <person name="Tang Q."/>
            <person name="Xiao L."/>
            <person name="Rajput S."/>
            <person name="Deng P."/>
            <person name="Jia W."/>
            <person name="Huang R."/>
            <person name="Zhang M."/>
            <person name="Sun Y."/>
            <person name="Hu J."/>
            <person name="Fu X."/>
            <person name="Schnable P.S."/>
            <person name="Li F."/>
            <person name="Zhang H."/>
            <person name="Feng B."/>
            <person name="Zhu X."/>
            <person name="Liu R."/>
            <person name="Schnable J.C."/>
            <person name="Zhu J.-K."/>
            <person name="Zhang H."/>
        </authorList>
    </citation>
    <scope>NUCLEOTIDE SEQUENCE [LARGE SCALE GENOMIC DNA]</scope>
</reference>
<name>A0A3L6PM65_PANMI</name>
<dbReference type="OrthoDB" id="694540at2759"/>
<accession>A0A3L6PM65</accession>
<sequence>MDHRRCIAPPHESSPAMAADRLSGLPDDLLRRILYFAPAREGASTAVLSRRWPGLWATSGAVNLDTCSYDRTHGRDLSFEKRASFLAGAGAALAAAARA</sequence>
<evidence type="ECO:0000313" key="2">
    <source>
        <dbReference type="Proteomes" id="UP000275267"/>
    </source>
</evidence>
<dbReference type="SUPFAM" id="SSF81383">
    <property type="entry name" value="F-box domain"/>
    <property type="match status" value="1"/>
</dbReference>
<evidence type="ECO:0000313" key="1">
    <source>
        <dbReference type="EMBL" id="RLM58705.1"/>
    </source>
</evidence>
<protein>
    <recommendedName>
        <fullName evidence="3">F-box domain-containing protein</fullName>
    </recommendedName>
</protein>
<dbReference type="EMBL" id="PQIB02000017">
    <property type="protein sequence ID" value="RLM58705.1"/>
    <property type="molecule type" value="Genomic_DNA"/>
</dbReference>
<dbReference type="InterPro" id="IPR055302">
    <property type="entry name" value="F-box_dom-containing"/>
</dbReference>
<dbReference type="Proteomes" id="UP000275267">
    <property type="component" value="Unassembled WGS sequence"/>
</dbReference>
<dbReference type="PANTHER" id="PTHR32141:SF26">
    <property type="entry name" value="OS08G0328600 PROTEIN"/>
    <property type="match status" value="1"/>
</dbReference>
<organism evidence="1 2">
    <name type="scientific">Panicum miliaceum</name>
    <name type="common">Proso millet</name>
    <name type="synonym">Broomcorn millet</name>
    <dbReference type="NCBI Taxonomy" id="4540"/>
    <lineage>
        <taxon>Eukaryota</taxon>
        <taxon>Viridiplantae</taxon>
        <taxon>Streptophyta</taxon>
        <taxon>Embryophyta</taxon>
        <taxon>Tracheophyta</taxon>
        <taxon>Spermatophyta</taxon>
        <taxon>Magnoliopsida</taxon>
        <taxon>Liliopsida</taxon>
        <taxon>Poales</taxon>
        <taxon>Poaceae</taxon>
        <taxon>PACMAD clade</taxon>
        <taxon>Panicoideae</taxon>
        <taxon>Panicodae</taxon>
        <taxon>Paniceae</taxon>
        <taxon>Panicinae</taxon>
        <taxon>Panicum</taxon>
        <taxon>Panicum sect. Panicum</taxon>
    </lineage>
</organism>
<dbReference type="PANTHER" id="PTHR32141">
    <property type="match status" value="1"/>
</dbReference>
<gene>
    <name evidence="1" type="ORF">C2845_PM18G11860</name>
</gene>
<proteinExistence type="predicted"/>
<dbReference type="AlphaFoldDB" id="A0A3L6PM65"/>